<proteinExistence type="predicted"/>
<keyword evidence="1" id="KW-1133">Transmembrane helix</keyword>
<reference evidence="2 3" key="1">
    <citation type="submission" date="2024-02" db="EMBL/GenBank/DDBJ databases">
        <title>A draft genome for the cacao thread blight pathogen Marasmius crinis-equi.</title>
        <authorList>
            <person name="Cohen S.P."/>
            <person name="Baruah I.K."/>
            <person name="Amoako-Attah I."/>
            <person name="Bukari Y."/>
            <person name="Meinhardt L.W."/>
            <person name="Bailey B.A."/>
        </authorList>
    </citation>
    <scope>NUCLEOTIDE SEQUENCE [LARGE SCALE GENOMIC DNA]</scope>
    <source>
        <strain evidence="2 3">GH-76</strain>
    </source>
</reference>
<evidence type="ECO:0000256" key="1">
    <source>
        <dbReference type="SAM" id="Phobius"/>
    </source>
</evidence>
<sequence>MQVYAMDNNDTFLKLAEGWWNLAQLWTVTNATAASKAAFGKNFTLVPSCSGHSIVGAMFYDKNPTDDRVAIVQTGEMLILSSLLAEATSNQTYLDQATDSFSFMRDVLLNTTAMIPLSPIHLNASDSDSCILPPLPTSSVNSGIWIEGIARFQKVAAGIARPDNELILESYVAAMSAPTWHSAEGILRVKSEDGETYHSDVNLPRGLGVLYQQTENSQFKSDINKYLAVQYNALLDRSTTNGSDNYSDDWNGPPNSTYDVDGQINALGVLIPVIALPDTNSTPPTSLSEKRRPIGEIVGGVVGGILVLAALIAVYLARRHWKRKPLPPVQPIHIEPFTQSPGLVAPSLESRQPEQVGELNETQNLYIQPYTQQLSQDQQSLDMGGRDIPSKHWVSGRTILGSAQMSQPVQVSSMTSTQAQDDRQLLGQMGATLNILAQRLARVEGMSTMRSETDMPPEYPGSIHD</sequence>
<protein>
    <recommendedName>
        <fullName evidence="4">Glycoside hydrolase family 76 protein</fullName>
    </recommendedName>
</protein>
<dbReference type="SUPFAM" id="SSF48208">
    <property type="entry name" value="Six-hairpin glycosidases"/>
    <property type="match status" value="1"/>
</dbReference>
<accession>A0ABR3ESF5</accession>
<evidence type="ECO:0000313" key="3">
    <source>
        <dbReference type="Proteomes" id="UP001465976"/>
    </source>
</evidence>
<dbReference type="EMBL" id="JBAHYK010002112">
    <property type="protein sequence ID" value="KAL0565814.1"/>
    <property type="molecule type" value="Genomic_DNA"/>
</dbReference>
<gene>
    <name evidence="2" type="ORF">V5O48_016205</name>
</gene>
<organism evidence="2 3">
    <name type="scientific">Marasmius crinis-equi</name>
    <dbReference type="NCBI Taxonomy" id="585013"/>
    <lineage>
        <taxon>Eukaryota</taxon>
        <taxon>Fungi</taxon>
        <taxon>Dikarya</taxon>
        <taxon>Basidiomycota</taxon>
        <taxon>Agaricomycotina</taxon>
        <taxon>Agaricomycetes</taxon>
        <taxon>Agaricomycetidae</taxon>
        <taxon>Agaricales</taxon>
        <taxon>Marasmiineae</taxon>
        <taxon>Marasmiaceae</taxon>
        <taxon>Marasmius</taxon>
    </lineage>
</organism>
<evidence type="ECO:0008006" key="4">
    <source>
        <dbReference type="Google" id="ProtNLM"/>
    </source>
</evidence>
<keyword evidence="3" id="KW-1185">Reference proteome</keyword>
<dbReference type="InterPro" id="IPR008928">
    <property type="entry name" value="6-hairpin_glycosidase_sf"/>
</dbReference>
<keyword evidence="1" id="KW-0472">Membrane</keyword>
<feature type="transmembrane region" description="Helical" evidence="1">
    <location>
        <begin position="297"/>
        <end position="317"/>
    </location>
</feature>
<keyword evidence="1" id="KW-0812">Transmembrane</keyword>
<name>A0ABR3ESF5_9AGAR</name>
<comment type="caution">
    <text evidence="2">The sequence shown here is derived from an EMBL/GenBank/DDBJ whole genome shotgun (WGS) entry which is preliminary data.</text>
</comment>
<evidence type="ECO:0000313" key="2">
    <source>
        <dbReference type="EMBL" id="KAL0565814.1"/>
    </source>
</evidence>
<dbReference type="Proteomes" id="UP001465976">
    <property type="component" value="Unassembled WGS sequence"/>
</dbReference>
<dbReference type="Gene3D" id="1.50.10.20">
    <property type="match status" value="1"/>
</dbReference>